<evidence type="ECO:0000313" key="1">
    <source>
        <dbReference type="EMBL" id="CAD7678413.1"/>
    </source>
</evidence>
<accession>A0A811YPX0</accession>
<dbReference type="AlphaFoldDB" id="A0A811YPX0"/>
<name>A0A811YPX0_NYCPR</name>
<organism evidence="1 2">
    <name type="scientific">Nyctereutes procyonoides</name>
    <name type="common">Raccoon dog</name>
    <name type="synonym">Canis procyonoides</name>
    <dbReference type="NCBI Taxonomy" id="34880"/>
    <lineage>
        <taxon>Eukaryota</taxon>
        <taxon>Metazoa</taxon>
        <taxon>Chordata</taxon>
        <taxon>Craniata</taxon>
        <taxon>Vertebrata</taxon>
        <taxon>Euteleostomi</taxon>
        <taxon>Mammalia</taxon>
        <taxon>Eutheria</taxon>
        <taxon>Laurasiatheria</taxon>
        <taxon>Carnivora</taxon>
        <taxon>Caniformia</taxon>
        <taxon>Canidae</taxon>
        <taxon>Nyctereutes</taxon>
    </lineage>
</organism>
<proteinExistence type="predicted"/>
<protein>
    <submittedName>
        <fullName evidence="1">(raccoon dog) hypothetical protein</fullName>
    </submittedName>
</protein>
<dbReference type="EMBL" id="CAJHUB010000681">
    <property type="protein sequence ID" value="CAD7678413.1"/>
    <property type="molecule type" value="Genomic_DNA"/>
</dbReference>
<sequence>MGEVESNLYHLALDSVCRMPNTLPALWVSSSMNPFRPQKVCSFL</sequence>
<reference evidence="1" key="1">
    <citation type="submission" date="2020-12" db="EMBL/GenBank/DDBJ databases">
        <authorList>
            <consortium name="Molecular Ecology Group"/>
        </authorList>
    </citation>
    <scope>NUCLEOTIDE SEQUENCE</scope>
    <source>
        <strain evidence="1">TBG_1078</strain>
    </source>
</reference>
<evidence type="ECO:0000313" key="2">
    <source>
        <dbReference type="Proteomes" id="UP000645828"/>
    </source>
</evidence>
<dbReference type="Proteomes" id="UP000645828">
    <property type="component" value="Unassembled WGS sequence"/>
</dbReference>
<keyword evidence="2" id="KW-1185">Reference proteome</keyword>
<gene>
    <name evidence="1" type="ORF">NYPRO_LOCUS11211</name>
</gene>
<comment type="caution">
    <text evidence="1">The sequence shown here is derived from an EMBL/GenBank/DDBJ whole genome shotgun (WGS) entry which is preliminary data.</text>
</comment>